<dbReference type="RefSeq" id="WP_015857194.1">
    <property type="nucleotide sequence ID" value="NC_012808.1"/>
</dbReference>
<dbReference type="EMBL" id="CP001510">
    <property type="protein sequence ID" value="ACS41680.1"/>
    <property type="molecule type" value="Genomic_DNA"/>
</dbReference>
<keyword evidence="2" id="KW-1185">Reference proteome</keyword>
<proteinExistence type="predicted"/>
<accession>C5B179</accession>
<dbReference type="KEGG" id="mea:Mex_1p4001"/>
<dbReference type="STRING" id="272630.MexAM1_META1p4001"/>
<name>C5B179_METEA</name>
<dbReference type="Proteomes" id="UP000009081">
    <property type="component" value="Chromosome"/>
</dbReference>
<gene>
    <name evidence="1" type="ordered locus">MexAM1_META1p4001</name>
</gene>
<dbReference type="AlphaFoldDB" id="C5B179"/>
<dbReference type="HOGENOM" id="CLU_2193835_0_0_5"/>
<protein>
    <submittedName>
        <fullName evidence="1">Uncharacterized protein</fullName>
    </submittedName>
</protein>
<evidence type="ECO:0000313" key="1">
    <source>
        <dbReference type="EMBL" id="ACS41680.1"/>
    </source>
</evidence>
<sequence length="108" mass="11017">MAQPPNSNVPIAEPQSGRCTIAWQAFFAALSGQGAAKSTIIAPDGSPYTYTAPSGGHLVVQGEITGLALIRGRDPIALAPSLSMIPLSKGDRAVLTYTAAPGLVFLPA</sequence>
<reference evidence="1 2" key="1">
    <citation type="journal article" date="2009" name="PLoS ONE">
        <title>Methylobacterium genome sequences: a reference blueprint to investigate microbial metabolism of C1 compounds from natural and industrial sources.</title>
        <authorList>
            <person name="Vuilleumier S."/>
            <person name="Chistoserdova L."/>
            <person name="Lee M.-C."/>
            <person name="Bringel F."/>
            <person name="Lajus A."/>
            <person name="Zhou Y."/>
            <person name="Gourion B."/>
            <person name="Barbe V."/>
            <person name="Chang J."/>
            <person name="Cruveiller S."/>
            <person name="Dossat C."/>
            <person name="Gillett W."/>
            <person name="Gruffaz C."/>
            <person name="Haugen E."/>
            <person name="Hourcade E."/>
            <person name="Levy R."/>
            <person name="Mangenot S."/>
            <person name="Muller E."/>
            <person name="Nadalig T."/>
            <person name="Pagni M."/>
            <person name="Penny C."/>
            <person name="Peyraud R."/>
            <person name="Robinson D.G."/>
            <person name="Roche D."/>
            <person name="Rouy Z."/>
            <person name="Saenampechek C."/>
            <person name="Salvignol G."/>
            <person name="Vallenet D."/>
            <person name="Wu Z."/>
            <person name="Marx C.J."/>
            <person name="Vorholt J.A."/>
            <person name="Olson M.V."/>
            <person name="Kaul R."/>
            <person name="Weissenbach J."/>
            <person name="Medigue C."/>
            <person name="Lidstrom M.E."/>
        </authorList>
    </citation>
    <scope>NUCLEOTIDE SEQUENCE [LARGE SCALE GENOMIC DNA]</scope>
    <source>
        <strain evidence="2">ATCC 14718 / DSM 1338 / JCM 2805 / NCIMB 9133 / AM1</strain>
    </source>
</reference>
<evidence type="ECO:0000313" key="2">
    <source>
        <dbReference type="Proteomes" id="UP000009081"/>
    </source>
</evidence>
<organism evidence="1 2">
    <name type="scientific">Methylorubrum extorquens (strain ATCC 14718 / DSM 1338 / JCM 2805 / NCIMB 9133 / AM1)</name>
    <name type="common">Methylobacterium extorquens</name>
    <dbReference type="NCBI Taxonomy" id="272630"/>
    <lineage>
        <taxon>Bacteria</taxon>
        <taxon>Pseudomonadati</taxon>
        <taxon>Pseudomonadota</taxon>
        <taxon>Alphaproteobacteria</taxon>
        <taxon>Hyphomicrobiales</taxon>
        <taxon>Methylobacteriaceae</taxon>
        <taxon>Methylorubrum</taxon>
    </lineage>
</organism>